<keyword evidence="1" id="KW-0812">Transmembrane</keyword>
<protein>
    <submittedName>
        <fullName evidence="2">Uncharacterized protein</fullName>
    </submittedName>
</protein>
<feature type="transmembrane region" description="Helical" evidence="1">
    <location>
        <begin position="25"/>
        <end position="43"/>
    </location>
</feature>
<reference evidence="2" key="2">
    <citation type="submission" date="2022-10" db="EMBL/GenBank/DDBJ databases">
        <authorList>
            <consortium name="ENA_rothamsted_submissions"/>
            <consortium name="culmorum"/>
            <person name="King R."/>
        </authorList>
    </citation>
    <scope>NUCLEOTIDE SEQUENCE</scope>
</reference>
<feature type="transmembrane region" description="Helical" evidence="1">
    <location>
        <begin position="55"/>
        <end position="76"/>
    </location>
</feature>
<accession>A0A9P0NKN1</accession>
<proteinExistence type="predicted"/>
<keyword evidence="3" id="KW-1185">Reference proteome</keyword>
<sequence>MHYYYALVHCDLVHNYHTAVHYQDAVWVLWFLYTFPTTLGHLVRSGRLCDPRVYCVILVFGLVFSFKFDCCIIAISSSSYNLMIVAFILNLVPHCLSTPIIGNLYFIHLLEYNTVIFIYYTINCKLLGSYTPLGVLMYT</sequence>
<evidence type="ECO:0000313" key="3">
    <source>
        <dbReference type="Proteomes" id="UP001154329"/>
    </source>
</evidence>
<reference evidence="2" key="1">
    <citation type="submission" date="2022-02" db="EMBL/GenBank/DDBJ databases">
        <authorList>
            <person name="King R."/>
        </authorList>
    </citation>
    <scope>NUCLEOTIDE SEQUENCE</scope>
</reference>
<organism evidence="2 3">
    <name type="scientific">Aphis gossypii</name>
    <name type="common">Cotton aphid</name>
    <dbReference type="NCBI Taxonomy" id="80765"/>
    <lineage>
        <taxon>Eukaryota</taxon>
        <taxon>Metazoa</taxon>
        <taxon>Ecdysozoa</taxon>
        <taxon>Arthropoda</taxon>
        <taxon>Hexapoda</taxon>
        <taxon>Insecta</taxon>
        <taxon>Pterygota</taxon>
        <taxon>Neoptera</taxon>
        <taxon>Paraneoptera</taxon>
        <taxon>Hemiptera</taxon>
        <taxon>Sternorrhyncha</taxon>
        <taxon>Aphidomorpha</taxon>
        <taxon>Aphidoidea</taxon>
        <taxon>Aphididae</taxon>
        <taxon>Aphidini</taxon>
        <taxon>Aphis</taxon>
        <taxon>Aphis</taxon>
    </lineage>
</organism>
<feature type="transmembrane region" description="Helical" evidence="1">
    <location>
        <begin position="117"/>
        <end position="138"/>
    </location>
</feature>
<keyword evidence="1" id="KW-1133">Transmembrane helix</keyword>
<evidence type="ECO:0000313" key="2">
    <source>
        <dbReference type="EMBL" id="CAH1733091.1"/>
    </source>
</evidence>
<dbReference type="EMBL" id="OU899036">
    <property type="protein sequence ID" value="CAH1733091.1"/>
    <property type="molecule type" value="Genomic_DNA"/>
</dbReference>
<dbReference type="Proteomes" id="UP001154329">
    <property type="component" value="Chromosome 3"/>
</dbReference>
<feature type="transmembrane region" description="Helical" evidence="1">
    <location>
        <begin position="82"/>
        <end position="105"/>
    </location>
</feature>
<dbReference type="AlphaFoldDB" id="A0A9P0NKN1"/>
<evidence type="ECO:0000256" key="1">
    <source>
        <dbReference type="SAM" id="Phobius"/>
    </source>
</evidence>
<gene>
    <name evidence="2" type="ORF">APHIGO_LOCUS9472</name>
</gene>
<keyword evidence="1" id="KW-0472">Membrane</keyword>
<name>A0A9P0NKN1_APHGO</name>